<gene>
    <name evidence="2" type="ORF">SCUD_LOCUS2520</name>
</gene>
<dbReference type="InterPro" id="IPR052387">
    <property type="entry name" value="Fibrocystin"/>
</dbReference>
<dbReference type="EMBL" id="UZAK01002470">
    <property type="protein sequence ID" value="VDO75088.1"/>
    <property type="molecule type" value="Genomic_DNA"/>
</dbReference>
<name>A0A183JIJ5_9TREM</name>
<dbReference type="AlphaFoldDB" id="A0A183JIJ5"/>
<evidence type="ECO:0000256" key="1">
    <source>
        <dbReference type="ARBA" id="ARBA00022729"/>
    </source>
</evidence>
<reference evidence="2 3" key="2">
    <citation type="submission" date="2018-11" db="EMBL/GenBank/DDBJ databases">
        <authorList>
            <consortium name="Pathogen Informatics"/>
        </authorList>
    </citation>
    <scope>NUCLEOTIDE SEQUENCE [LARGE SCALE GENOMIC DNA]</scope>
    <source>
        <strain evidence="2">Dakar</strain>
        <strain evidence="3">Dakar, Senegal</strain>
    </source>
</reference>
<dbReference type="STRING" id="6186.A0A183JIJ5"/>
<keyword evidence="1" id="KW-0732">Signal</keyword>
<dbReference type="PANTHER" id="PTHR46769">
    <property type="entry name" value="POLYCYSTIC KIDNEY AND HEPATIC DISEASE 1 (AUTOSOMAL RECESSIVE)-LIKE 1"/>
    <property type="match status" value="1"/>
</dbReference>
<keyword evidence="3" id="KW-1185">Reference proteome</keyword>
<evidence type="ECO:0000313" key="4">
    <source>
        <dbReference type="WBParaSite" id="SCUD_0000251901-mRNA-1"/>
    </source>
</evidence>
<proteinExistence type="predicted"/>
<evidence type="ECO:0000313" key="2">
    <source>
        <dbReference type="EMBL" id="VDO75088.1"/>
    </source>
</evidence>
<evidence type="ECO:0000313" key="3">
    <source>
        <dbReference type="Proteomes" id="UP000279833"/>
    </source>
</evidence>
<accession>A0A183JIJ5</accession>
<reference evidence="4" key="1">
    <citation type="submission" date="2016-06" db="UniProtKB">
        <authorList>
            <consortium name="WormBaseParasite"/>
        </authorList>
    </citation>
    <scope>IDENTIFICATION</scope>
</reference>
<dbReference type="Proteomes" id="UP000279833">
    <property type="component" value="Unassembled WGS sequence"/>
</dbReference>
<sequence length="152" mass="16608">MDVERSAVTICDQDCPIVGGSSLALKCITPKLSTLNIKMCDVTVTVPTIDNVLQKKLIGAFKYDVDLSPRIISVDPLIGGTGGGKPRIITWTRLAKTAEPRTNKLILEHPVDWQPGEHIIITSTGGKSSHNESEEHIIQGNLMNYAINLDYQ</sequence>
<protein>
    <submittedName>
        <fullName evidence="4">MHD domain-containing protein</fullName>
    </submittedName>
</protein>
<dbReference type="PANTHER" id="PTHR46769:SF2">
    <property type="entry name" value="FIBROCYSTIN-L ISOFORM 2 PRECURSOR-RELATED"/>
    <property type="match status" value="1"/>
</dbReference>
<dbReference type="WBParaSite" id="SCUD_0000251901-mRNA-1">
    <property type="protein sequence ID" value="SCUD_0000251901-mRNA-1"/>
    <property type="gene ID" value="SCUD_0000251901"/>
</dbReference>
<organism evidence="4">
    <name type="scientific">Schistosoma curassoni</name>
    <dbReference type="NCBI Taxonomy" id="6186"/>
    <lineage>
        <taxon>Eukaryota</taxon>
        <taxon>Metazoa</taxon>
        <taxon>Spiralia</taxon>
        <taxon>Lophotrochozoa</taxon>
        <taxon>Platyhelminthes</taxon>
        <taxon>Trematoda</taxon>
        <taxon>Digenea</taxon>
        <taxon>Strigeidida</taxon>
        <taxon>Schistosomatoidea</taxon>
        <taxon>Schistosomatidae</taxon>
        <taxon>Schistosoma</taxon>
    </lineage>
</organism>